<comment type="caution">
    <text evidence="1">The sequence shown here is derived from an EMBL/GenBank/DDBJ whole genome shotgun (WGS) entry which is preliminary data.</text>
</comment>
<protein>
    <recommendedName>
        <fullName evidence="3">RHS repeat-associated core domain-containing protein</fullName>
    </recommendedName>
</protein>
<evidence type="ECO:0008006" key="3">
    <source>
        <dbReference type="Google" id="ProtNLM"/>
    </source>
</evidence>
<evidence type="ECO:0000313" key="2">
    <source>
        <dbReference type="Proteomes" id="UP001597418"/>
    </source>
</evidence>
<dbReference type="EMBL" id="JBHUMB010000014">
    <property type="protein sequence ID" value="MFD2744734.1"/>
    <property type="molecule type" value="Genomic_DNA"/>
</dbReference>
<dbReference type="RefSeq" id="WP_066752542.1">
    <property type="nucleotide sequence ID" value="NZ_JBHUMB010000014.1"/>
</dbReference>
<keyword evidence="2" id="KW-1185">Reference proteome</keyword>
<organism evidence="1 2">
    <name type="scientific">Sphingobacterium populi</name>
    <dbReference type="NCBI Taxonomy" id="1812824"/>
    <lineage>
        <taxon>Bacteria</taxon>
        <taxon>Pseudomonadati</taxon>
        <taxon>Bacteroidota</taxon>
        <taxon>Sphingobacteriia</taxon>
        <taxon>Sphingobacteriales</taxon>
        <taxon>Sphingobacteriaceae</taxon>
        <taxon>Sphingobacterium</taxon>
    </lineage>
</organism>
<sequence length="260" mass="29410">MDPLAETYYSYSPYTYTANNPIRFIDPDGRYFREYDDEDAYYADNPNGKLDGSDGHWLKSDREKRTSVWGKANEVNLQKGDGYNEYSTISQRRDFYGWFADKIDAKGFDNNWPGAANIVAGQMSNMDNPLIAWWAGDDVVSFANAGNKAIFNDVFDNLRDLYNGPVMKGATAEAWDAATLRNEQFNVVQPLYEQQSASTISVLSKMSKGQSIYGPGVTGALRFEGNLLKAQDRYNHGAGKVTNFYKLQQTYKKAGWQRAY</sequence>
<gene>
    <name evidence="1" type="ORF">ACFSQ6_15150</name>
</gene>
<dbReference type="Proteomes" id="UP001597418">
    <property type="component" value="Unassembled WGS sequence"/>
</dbReference>
<accession>A0ABW5UFN9</accession>
<proteinExistence type="predicted"/>
<name>A0ABW5UFN9_9SPHI</name>
<reference evidence="2" key="1">
    <citation type="journal article" date="2019" name="Int. J. Syst. Evol. Microbiol.">
        <title>The Global Catalogue of Microorganisms (GCM) 10K type strain sequencing project: providing services to taxonomists for standard genome sequencing and annotation.</title>
        <authorList>
            <consortium name="The Broad Institute Genomics Platform"/>
            <consortium name="The Broad Institute Genome Sequencing Center for Infectious Disease"/>
            <person name="Wu L."/>
            <person name="Ma J."/>
        </authorList>
    </citation>
    <scope>NUCLEOTIDE SEQUENCE [LARGE SCALE GENOMIC DNA]</scope>
    <source>
        <strain evidence="2">KCTC 42247</strain>
    </source>
</reference>
<evidence type="ECO:0000313" key="1">
    <source>
        <dbReference type="EMBL" id="MFD2744734.1"/>
    </source>
</evidence>
<dbReference type="Gene3D" id="2.180.10.10">
    <property type="entry name" value="RHS repeat-associated core"/>
    <property type="match status" value="1"/>
</dbReference>